<keyword evidence="1" id="KW-0175">Coiled coil</keyword>
<organism evidence="3 4">
    <name type="scientific">Cryoendolithus antarcticus</name>
    <dbReference type="NCBI Taxonomy" id="1507870"/>
    <lineage>
        <taxon>Eukaryota</taxon>
        <taxon>Fungi</taxon>
        <taxon>Dikarya</taxon>
        <taxon>Ascomycota</taxon>
        <taxon>Pezizomycotina</taxon>
        <taxon>Dothideomycetes</taxon>
        <taxon>Dothideomycetidae</taxon>
        <taxon>Cladosporiales</taxon>
        <taxon>Cladosporiaceae</taxon>
        <taxon>Cryoendolithus</taxon>
    </lineage>
</organism>
<feature type="compositionally biased region" description="Basic and acidic residues" evidence="2">
    <location>
        <begin position="26"/>
        <end position="55"/>
    </location>
</feature>
<dbReference type="Proteomes" id="UP000192596">
    <property type="component" value="Unassembled WGS sequence"/>
</dbReference>
<evidence type="ECO:0000313" key="3">
    <source>
        <dbReference type="EMBL" id="OQN99185.1"/>
    </source>
</evidence>
<reference evidence="4" key="1">
    <citation type="submission" date="2017-03" db="EMBL/GenBank/DDBJ databases">
        <title>Genomes of endolithic fungi from Antarctica.</title>
        <authorList>
            <person name="Coleine C."/>
            <person name="Masonjones S."/>
            <person name="Stajich J.E."/>
        </authorList>
    </citation>
    <scope>NUCLEOTIDE SEQUENCE [LARGE SCALE GENOMIC DNA]</scope>
    <source>
        <strain evidence="4">CCFEE 5527</strain>
    </source>
</reference>
<comment type="caution">
    <text evidence="3">The sequence shown here is derived from an EMBL/GenBank/DDBJ whole genome shotgun (WGS) entry which is preliminary data.</text>
</comment>
<protein>
    <submittedName>
        <fullName evidence="3">Uncharacterized protein</fullName>
    </submittedName>
</protein>
<name>A0A1V8SJ63_9PEZI</name>
<evidence type="ECO:0000313" key="4">
    <source>
        <dbReference type="Proteomes" id="UP000192596"/>
    </source>
</evidence>
<dbReference type="EMBL" id="NAJO01000041">
    <property type="protein sequence ID" value="OQN99185.1"/>
    <property type="molecule type" value="Genomic_DNA"/>
</dbReference>
<keyword evidence="4" id="KW-1185">Reference proteome</keyword>
<gene>
    <name evidence="3" type="ORF">B0A48_15034</name>
</gene>
<dbReference type="AlphaFoldDB" id="A0A1V8SJ63"/>
<feature type="compositionally biased region" description="Basic and acidic residues" evidence="2">
    <location>
        <begin position="1"/>
        <end position="11"/>
    </location>
</feature>
<feature type="coiled-coil region" evidence="1">
    <location>
        <begin position="151"/>
        <end position="196"/>
    </location>
</feature>
<evidence type="ECO:0000256" key="2">
    <source>
        <dbReference type="SAM" id="MobiDB-lite"/>
    </source>
</evidence>
<proteinExistence type="predicted"/>
<accession>A0A1V8SJ63</accession>
<evidence type="ECO:0000256" key="1">
    <source>
        <dbReference type="SAM" id="Coils"/>
    </source>
</evidence>
<sequence>MQKEMKARETLAELANRESQLARNEAATKKEKQAVRQREAELARKEAEVTRREAGTDEDATEISRNEAELINREAVVLKQKAELTRKAAEAAQKAELLIRTQAKLTEDQAELTRRSEVVNAGMLLTAEQLQSLRTAQKEVRDLKTAHDAALAVHDTEIADLESRLRLYREERGGTVERYEAAKETLVAEVQREKEAVMEVVMEQ</sequence>
<dbReference type="InParanoid" id="A0A1V8SJ63"/>
<feature type="region of interest" description="Disordered" evidence="2">
    <location>
        <begin position="1"/>
        <end position="66"/>
    </location>
</feature>